<dbReference type="PROSITE" id="PS50297">
    <property type="entry name" value="ANK_REP_REGION"/>
    <property type="match status" value="1"/>
</dbReference>
<feature type="region of interest" description="Disordered" evidence="4">
    <location>
        <begin position="1"/>
        <end position="20"/>
    </location>
</feature>
<evidence type="ECO:0000313" key="6">
    <source>
        <dbReference type="Proteomes" id="UP001283361"/>
    </source>
</evidence>
<dbReference type="InterPro" id="IPR036770">
    <property type="entry name" value="Ankyrin_rpt-contain_sf"/>
</dbReference>
<dbReference type="SUPFAM" id="SSF48403">
    <property type="entry name" value="Ankyrin repeat"/>
    <property type="match status" value="1"/>
</dbReference>
<dbReference type="SMART" id="SM00248">
    <property type="entry name" value="ANK"/>
    <property type="match status" value="6"/>
</dbReference>
<dbReference type="AlphaFoldDB" id="A0AAE0ZNJ2"/>
<evidence type="ECO:0000256" key="4">
    <source>
        <dbReference type="SAM" id="MobiDB-lite"/>
    </source>
</evidence>
<protein>
    <submittedName>
        <fullName evidence="5">Uncharacterized protein</fullName>
    </submittedName>
</protein>
<accession>A0AAE0ZNJ2</accession>
<sequence>MQSKSAVDLETLNPPSESRLQQKDLNDGLVQAAFLGNLPLVQWFLSRGSHVEYWQDPTYEDCSMEQHTFKSSALLAACQQGHLEVVISLHKATGKGSREALCNYWAILIETLKNRNQIMGKCTAQDDEGHDIDLDVDPFLHPFCFLENLALLRYLIDSGADLNMRGQSGKTPLMKAAGSPRYATALEMLLQAGADPNILSRQHYSALVCASRKRNVTAMKKLLEYGASLEQVPNEFRLTTDGTVRVLGKACHALIYCVAQGYLPEAQLLVQWGARPSMISRFLLYVLQFLDQGDLTHYTDCISYLHLAFYRCQPEMVSYLLEINFLSQTDLCSLSQEKDLLSHLIFEQEEEEETERDLASLDLNMNHCGSGLSDESDTNMRKLPARTTLSMFTEFSRQPPSLLTLCVMCVRQLYGTDSWQQERKGAANFKSSLGLPKPLMKNILYANSWLSE</sequence>
<evidence type="ECO:0000256" key="2">
    <source>
        <dbReference type="ARBA" id="ARBA00023043"/>
    </source>
</evidence>
<dbReference type="Pfam" id="PF12796">
    <property type="entry name" value="Ank_2"/>
    <property type="match status" value="1"/>
</dbReference>
<dbReference type="EMBL" id="JAWDGP010003622">
    <property type="protein sequence ID" value="KAK3772495.1"/>
    <property type="molecule type" value="Genomic_DNA"/>
</dbReference>
<keyword evidence="6" id="KW-1185">Reference proteome</keyword>
<dbReference type="PANTHER" id="PTHR24198:SF165">
    <property type="entry name" value="ANKYRIN REPEAT-CONTAINING PROTEIN-RELATED"/>
    <property type="match status" value="1"/>
</dbReference>
<gene>
    <name evidence="5" type="ORF">RRG08_043710</name>
</gene>
<name>A0AAE0ZNJ2_9GAST</name>
<dbReference type="PANTHER" id="PTHR24198">
    <property type="entry name" value="ANKYRIN REPEAT AND PROTEIN KINASE DOMAIN-CONTAINING PROTEIN"/>
    <property type="match status" value="1"/>
</dbReference>
<dbReference type="Proteomes" id="UP001283361">
    <property type="component" value="Unassembled WGS sequence"/>
</dbReference>
<dbReference type="PROSITE" id="PS50088">
    <property type="entry name" value="ANK_REPEAT"/>
    <property type="match status" value="1"/>
</dbReference>
<evidence type="ECO:0000256" key="3">
    <source>
        <dbReference type="PROSITE-ProRule" id="PRU00023"/>
    </source>
</evidence>
<feature type="repeat" description="ANK" evidence="3">
    <location>
        <begin position="168"/>
        <end position="201"/>
    </location>
</feature>
<reference evidence="5" key="1">
    <citation type="journal article" date="2023" name="G3 (Bethesda)">
        <title>A reference genome for the long-term kleptoplast-retaining sea slug Elysia crispata morphotype clarki.</title>
        <authorList>
            <person name="Eastman K.E."/>
            <person name="Pendleton A.L."/>
            <person name="Shaikh M.A."/>
            <person name="Suttiyut T."/>
            <person name="Ogas R."/>
            <person name="Tomko P."/>
            <person name="Gavelis G."/>
            <person name="Widhalm J.R."/>
            <person name="Wisecaver J.H."/>
        </authorList>
    </citation>
    <scope>NUCLEOTIDE SEQUENCE</scope>
    <source>
        <strain evidence="5">ECLA1</strain>
    </source>
</reference>
<keyword evidence="1" id="KW-0677">Repeat</keyword>
<organism evidence="5 6">
    <name type="scientific">Elysia crispata</name>
    <name type="common">lettuce slug</name>
    <dbReference type="NCBI Taxonomy" id="231223"/>
    <lineage>
        <taxon>Eukaryota</taxon>
        <taxon>Metazoa</taxon>
        <taxon>Spiralia</taxon>
        <taxon>Lophotrochozoa</taxon>
        <taxon>Mollusca</taxon>
        <taxon>Gastropoda</taxon>
        <taxon>Heterobranchia</taxon>
        <taxon>Euthyneura</taxon>
        <taxon>Panpulmonata</taxon>
        <taxon>Sacoglossa</taxon>
        <taxon>Placobranchoidea</taxon>
        <taxon>Plakobranchidae</taxon>
        <taxon>Elysia</taxon>
    </lineage>
</organism>
<proteinExistence type="predicted"/>
<evidence type="ECO:0000256" key="1">
    <source>
        <dbReference type="ARBA" id="ARBA00022737"/>
    </source>
</evidence>
<evidence type="ECO:0000313" key="5">
    <source>
        <dbReference type="EMBL" id="KAK3772495.1"/>
    </source>
</evidence>
<comment type="caution">
    <text evidence="5">The sequence shown here is derived from an EMBL/GenBank/DDBJ whole genome shotgun (WGS) entry which is preliminary data.</text>
</comment>
<keyword evidence="2 3" id="KW-0040">ANK repeat</keyword>
<dbReference type="InterPro" id="IPR002110">
    <property type="entry name" value="Ankyrin_rpt"/>
</dbReference>
<dbReference type="Gene3D" id="1.25.40.20">
    <property type="entry name" value="Ankyrin repeat-containing domain"/>
    <property type="match status" value="1"/>
</dbReference>